<evidence type="ECO:0000256" key="5">
    <source>
        <dbReference type="ARBA" id="ARBA00022490"/>
    </source>
</evidence>
<dbReference type="InterPro" id="IPR039431">
    <property type="entry name" value="Vta1/CALS_N"/>
</dbReference>
<evidence type="ECO:0008006" key="14">
    <source>
        <dbReference type="Google" id="ProtNLM"/>
    </source>
</evidence>
<dbReference type="InterPro" id="IPR044538">
    <property type="entry name" value="Vta1-like"/>
</dbReference>
<keyword evidence="5" id="KW-0963">Cytoplasm</keyword>
<feature type="domain" description="Vta1/callose synthase N-terminal" evidence="10">
    <location>
        <begin position="17"/>
        <end position="180"/>
    </location>
</feature>
<feature type="compositionally biased region" description="Basic and acidic residues" evidence="9">
    <location>
        <begin position="210"/>
        <end position="246"/>
    </location>
</feature>
<dbReference type="eggNOG" id="ENOG502RXP8">
    <property type="taxonomic scope" value="Eukaryota"/>
</dbReference>
<sequence length="403" mass="46239">MMNQLIRLKLTSLDFERAGLSIISYYLRLYSIELILSNNEGERSRELTELATSLLDQVEIFKNETKRWDDDADDEKKHEQENPLYVLIHDQQKAKVYVLNFTMSLYNEKLKEIQAQNGSGNSTTATTSSSNNNDLKRGLWCCIDLFSCVLHLWKQELSEDVCVALRKRIKYCKVCLNNMKQLDYSDFVEDEEETKDKVTDDDIDKLLTELKAQEEVEEENLRASNDETKLEDDKKDINLQEEKDGEVSPEDDNGFAVKKDDAKPPVHGEEDEETHLQAQNAKTANLPEDAKKANVKEEEEDVNQDLKNESIPSFIDSDDSDEHYQDTSESPEELKREAKKKQVTSAVPSKSYSQAELNKMMDSSAKIEQVQRLAKYAISALNYEDIPTAKDELIKALDLLNTL</sequence>
<gene>
    <name evidence="12" type="primary">NDAI0J02120</name>
    <name evidence="12" type="ordered locus">NDAI_0J02120</name>
</gene>
<dbReference type="GO" id="GO:1990621">
    <property type="term" value="C:ESCRT IV complex"/>
    <property type="evidence" value="ECO:0007669"/>
    <property type="project" value="EnsemblFungi"/>
</dbReference>
<evidence type="ECO:0000313" key="13">
    <source>
        <dbReference type="Proteomes" id="UP000000689"/>
    </source>
</evidence>
<evidence type="ECO:0000313" key="12">
    <source>
        <dbReference type="EMBL" id="CCD27104.1"/>
    </source>
</evidence>
<keyword evidence="8" id="KW-0472">Membrane</keyword>
<dbReference type="KEGG" id="ndi:NDAI_0J02120"/>
<dbReference type="OMA" id="YCKIYVL"/>
<evidence type="ECO:0000256" key="8">
    <source>
        <dbReference type="ARBA" id="ARBA00023136"/>
    </source>
</evidence>
<reference evidence="12 13" key="1">
    <citation type="journal article" date="2011" name="Proc. Natl. Acad. Sci. U.S.A.">
        <title>Evolutionary erosion of yeast sex chromosomes by mating-type switching accidents.</title>
        <authorList>
            <person name="Gordon J.L."/>
            <person name="Armisen D."/>
            <person name="Proux-Wera E."/>
            <person name="Oheigeartaigh S.S."/>
            <person name="Byrne K.P."/>
            <person name="Wolfe K.H."/>
        </authorList>
    </citation>
    <scope>NUCLEOTIDE SEQUENCE [LARGE SCALE GENOMIC DNA]</scope>
    <source>
        <strain evidence="13">ATCC 10597 / BCRC 20456 / CBS 421 / NBRC 0211 / NRRL Y-12639</strain>
    </source>
</reference>
<dbReference type="Pfam" id="PF18097">
    <property type="entry name" value="Vta1_C"/>
    <property type="match status" value="1"/>
</dbReference>
<evidence type="ECO:0000256" key="1">
    <source>
        <dbReference type="ARBA" id="ARBA00004481"/>
    </source>
</evidence>
<evidence type="ECO:0000256" key="7">
    <source>
        <dbReference type="ARBA" id="ARBA00022927"/>
    </source>
</evidence>
<dbReference type="InterPro" id="IPR041212">
    <property type="entry name" value="Vta1_C"/>
</dbReference>
<evidence type="ECO:0000259" key="11">
    <source>
        <dbReference type="Pfam" id="PF18097"/>
    </source>
</evidence>
<evidence type="ECO:0000256" key="6">
    <source>
        <dbReference type="ARBA" id="ARBA00022753"/>
    </source>
</evidence>
<comment type="subcellular location">
    <subcellularLocation>
        <location evidence="2">Cytoplasm</location>
    </subcellularLocation>
    <subcellularLocation>
        <location evidence="1">Endosome membrane</location>
        <topology evidence="1">Peripheral membrane protein</topology>
    </subcellularLocation>
</comment>
<keyword evidence="13" id="KW-1185">Reference proteome</keyword>
<dbReference type="EMBL" id="HE580276">
    <property type="protein sequence ID" value="CCD27104.1"/>
    <property type="molecule type" value="Genomic_DNA"/>
</dbReference>
<feature type="region of interest" description="Disordered" evidence="9">
    <location>
        <begin position="210"/>
        <end position="355"/>
    </location>
</feature>
<keyword evidence="6" id="KW-0967">Endosome</keyword>
<organism evidence="12 13">
    <name type="scientific">Naumovozyma dairenensis (strain ATCC 10597 / BCRC 20456 / CBS 421 / NBRC 0211 / NRRL Y-12639)</name>
    <name type="common">Saccharomyces dairenensis</name>
    <dbReference type="NCBI Taxonomy" id="1071378"/>
    <lineage>
        <taxon>Eukaryota</taxon>
        <taxon>Fungi</taxon>
        <taxon>Dikarya</taxon>
        <taxon>Ascomycota</taxon>
        <taxon>Saccharomycotina</taxon>
        <taxon>Saccharomycetes</taxon>
        <taxon>Saccharomycetales</taxon>
        <taxon>Saccharomycetaceae</taxon>
        <taxon>Naumovozyma</taxon>
    </lineage>
</organism>
<dbReference type="GO" id="GO:0005771">
    <property type="term" value="C:multivesicular body"/>
    <property type="evidence" value="ECO:0007669"/>
    <property type="project" value="EnsemblFungi"/>
</dbReference>
<dbReference type="OrthoDB" id="391137at2759"/>
<dbReference type="GO" id="GO:0001671">
    <property type="term" value="F:ATPase activator activity"/>
    <property type="evidence" value="ECO:0007669"/>
    <property type="project" value="EnsemblFungi"/>
</dbReference>
<feature type="compositionally biased region" description="Polar residues" evidence="9">
    <location>
        <begin position="343"/>
        <end position="355"/>
    </location>
</feature>
<dbReference type="RefSeq" id="XP_003672347.1">
    <property type="nucleotide sequence ID" value="XM_003672299.1"/>
</dbReference>
<feature type="domain" description="Vta1 C-terminal" evidence="11">
    <location>
        <begin position="366"/>
        <end position="401"/>
    </location>
</feature>
<dbReference type="GO" id="GO:0030674">
    <property type="term" value="F:protein-macromolecule adaptor activity"/>
    <property type="evidence" value="ECO:0007669"/>
    <property type="project" value="EnsemblFungi"/>
</dbReference>
<dbReference type="Gene3D" id="1.20.5.420">
    <property type="entry name" value="Immunoglobulin FC, subunit C"/>
    <property type="match status" value="1"/>
</dbReference>
<dbReference type="Proteomes" id="UP000000689">
    <property type="component" value="Chromosome 10"/>
</dbReference>
<dbReference type="GO" id="GO:0015031">
    <property type="term" value="P:protein transport"/>
    <property type="evidence" value="ECO:0007669"/>
    <property type="project" value="UniProtKB-KW"/>
</dbReference>
<keyword evidence="7" id="KW-0653">Protein transport</keyword>
<evidence type="ECO:0000256" key="9">
    <source>
        <dbReference type="SAM" id="MobiDB-lite"/>
    </source>
</evidence>
<dbReference type="Gene3D" id="1.25.40.270">
    <property type="entry name" value="Vacuolar protein sorting-associated protein vta1"/>
    <property type="match status" value="1"/>
</dbReference>
<evidence type="ECO:0000256" key="2">
    <source>
        <dbReference type="ARBA" id="ARBA00004496"/>
    </source>
</evidence>
<name>G0WH26_NAUDC</name>
<dbReference type="AlphaFoldDB" id="G0WH26"/>
<evidence type="ECO:0000256" key="3">
    <source>
        <dbReference type="ARBA" id="ARBA00007895"/>
    </source>
</evidence>
<feature type="compositionally biased region" description="Basic and acidic residues" evidence="9">
    <location>
        <begin position="257"/>
        <end position="268"/>
    </location>
</feature>
<dbReference type="PANTHER" id="PTHR46009">
    <property type="entry name" value="VACUOLAR PROTEIN SORTING-ASSOCIATED PROTEIN VTA1 HOMOLOG"/>
    <property type="match status" value="1"/>
</dbReference>
<dbReference type="Pfam" id="PF04652">
    <property type="entry name" value="Vta1"/>
    <property type="match status" value="1"/>
</dbReference>
<dbReference type="GeneID" id="11494442"/>
<keyword evidence="4" id="KW-0813">Transport</keyword>
<accession>G0WH26</accession>
<dbReference type="GO" id="GO:0032511">
    <property type="term" value="P:late endosome to vacuole transport via multivesicular body sorting pathway"/>
    <property type="evidence" value="ECO:0007669"/>
    <property type="project" value="EnsemblFungi"/>
</dbReference>
<dbReference type="InterPro" id="IPR023175">
    <property type="entry name" value="Vta1/CALS_N_sf"/>
</dbReference>
<dbReference type="STRING" id="1071378.G0WH26"/>
<dbReference type="PANTHER" id="PTHR46009:SF1">
    <property type="entry name" value="VACUOLAR PROTEIN SORTING-ASSOCIATED PROTEIN VTA1 HOMOLOG"/>
    <property type="match status" value="1"/>
</dbReference>
<comment type="similarity">
    <text evidence="3">Belongs to the VTA1 family.</text>
</comment>
<protein>
    <recommendedName>
        <fullName evidence="14">Vta1 C-terminal domain-containing protein</fullName>
    </recommendedName>
</protein>
<proteinExistence type="inferred from homology"/>
<feature type="compositionally biased region" description="Basic and acidic residues" evidence="9">
    <location>
        <begin position="322"/>
        <end position="336"/>
    </location>
</feature>
<evidence type="ECO:0000259" key="10">
    <source>
        <dbReference type="Pfam" id="PF04652"/>
    </source>
</evidence>
<dbReference type="HOGENOM" id="CLU_063501_0_0_1"/>
<evidence type="ECO:0000256" key="4">
    <source>
        <dbReference type="ARBA" id="ARBA00022448"/>
    </source>
</evidence>